<dbReference type="Proteomes" id="UP001295423">
    <property type="component" value="Unassembled WGS sequence"/>
</dbReference>
<reference evidence="1" key="1">
    <citation type="submission" date="2023-08" db="EMBL/GenBank/DDBJ databases">
        <authorList>
            <person name="Audoor S."/>
            <person name="Bilcke G."/>
        </authorList>
    </citation>
    <scope>NUCLEOTIDE SEQUENCE</scope>
</reference>
<proteinExistence type="predicted"/>
<evidence type="ECO:0000313" key="1">
    <source>
        <dbReference type="EMBL" id="CAJ1967713.1"/>
    </source>
</evidence>
<sequence length="93" mass="10466">MNLKGVGGKLRIKAKGTMRISFYDNGGQLQTYHVHDAYYAPKLQITLLCPQQWVEQGPINKKGVYVRACHVSARHTTLHWPGGHKTVDHDPTT</sequence>
<dbReference type="AlphaFoldDB" id="A0AAD2JNV1"/>
<comment type="caution">
    <text evidence="1">The sequence shown here is derived from an EMBL/GenBank/DDBJ whole genome shotgun (WGS) entry which is preliminary data.</text>
</comment>
<keyword evidence="2" id="KW-1185">Reference proteome</keyword>
<protein>
    <submittedName>
        <fullName evidence="1">Uncharacterized protein</fullName>
    </submittedName>
</protein>
<accession>A0AAD2JNV1</accession>
<gene>
    <name evidence="1" type="ORF">CYCCA115_LOCUS22902</name>
</gene>
<dbReference type="EMBL" id="CAKOGP040002341">
    <property type="protein sequence ID" value="CAJ1967713.1"/>
    <property type="molecule type" value="Genomic_DNA"/>
</dbReference>
<organism evidence="1 2">
    <name type="scientific">Cylindrotheca closterium</name>
    <dbReference type="NCBI Taxonomy" id="2856"/>
    <lineage>
        <taxon>Eukaryota</taxon>
        <taxon>Sar</taxon>
        <taxon>Stramenopiles</taxon>
        <taxon>Ochrophyta</taxon>
        <taxon>Bacillariophyta</taxon>
        <taxon>Bacillariophyceae</taxon>
        <taxon>Bacillariophycidae</taxon>
        <taxon>Bacillariales</taxon>
        <taxon>Bacillariaceae</taxon>
        <taxon>Cylindrotheca</taxon>
    </lineage>
</organism>
<evidence type="ECO:0000313" key="2">
    <source>
        <dbReference type="Proteomes" id="UP001295423"/>
    </source>
</evidence>
<name>A0AAD2JNV1_9STRA</name>